<accession>A0A838A8N5</accession>
<keyword evidence="6" id="KW-1185">Reference proteome</keyword>
<dbReference type="Proteomes" id="UP000582974">
    <property type="component" value="Unassembled WGS sequence"/>
</dbReference>
<dbReference type="SUPFAM" id="SSF51197">
    <property type="entry name" value="Clavaminate synthase-like"/>
    <property type="match status" value="1"/>
</dbReference>
<proteinExistence type="predicted"/>
<organism evidence="5 6">
    <name type="scientific">Haloechinothrix aidingensis</name>
    <dbReference type="NCBI Taxonomy" id="2752311"/>
    <lineage>
        <taxon>Bacteria</taxon>
        <taxon>Bacillati</taxon>
        <taxon>Actinomycetota</taxon>
        <taxon>Actinomycetes</taxon>
        <taxon>Pseudonocardiales</taxon>
        <taxon>Pseudonocardiaceae</taxon>
        <taxon>Haloechinothrix</taxon>
    </lineage>
</organism>
<dbReference type="EMBL" id="JACCKD010000003">
    <property type="protein sequence ID" value="MBA0125795.1"/>
    <property type="molecule type" value="Genomic_DNA"/>
</dbReference>
<evidence type="ECO:0000313" key="6">
    <source>
        <dbReference type="Proteomes" id="UP000582974"/>
    </source>
</evidence>
<reference evidence="5 6" key="1">
    <citation type="submission" date="2020-07" db="EMBL/GenBank/DDBJ databases">
        <title>Genome of Haloechinothrix sp.</title>
        <authorList>
            <person name="Tang S.-K."/>
            <person name="Yang L."/>
            <person name="Zhu W.-Y."/>
        </authorList>
    </citation>
    <scope>NUCLEOTIDE SEQUENCE [LARGE SCALE GENOMIC DNA]</scope>
    <source>
        <strain evidence="5 6">YIM 98757</strain>
    </source>
</reference>
<dbReference type="Gene3D" id="2.60.120.650">
    <property type="entry name" value="Cupin"/>
    <property type="match status" value="1"/>
</dbReference>
<gene>
    <name evidence="5" type="ORF">H0B56_09605</name>
</gene>
<keyword evidence="2" id="KW-0479">Metal-binding</keyword>
<dbReference type="PROSITE" id="PS51184">
    <property type="entry name" value="JMJC"/>
    <property type="match status" value="1"/>
</dbReference>
<evidence type="ECO:0000256" key="2">
    <source>
        <dbReference type="ARBA" id="ARBA00022723"/>
    </source>
</evidence>
<dbReference type="PANTHER" id="PTHR13096:SF8">
    <property type="entry name" value="RIBOSOMAL OXYGENASE 1"/>
    <property type="match status" value="1"/>
</dbReference>
<evidence type="ECO:0000256" key="3">
    <source>
        <dbReference type="ARBA" id="ARBA00023004"/>
    </source>
</evidence>
<name>A0A838A8N5_9PSEU</name>
<dbReference type="PANTHER" id="PTHR13096">
    <property type="entry name" value="MINA53 MYC INDUCED NUCLEAR ANTIGEN"/>
    <property type="match status" value="1"/>
</dbReference>
<dbReference type="GO" id="GO:0046872">
    <property type="term" value="F:metal ion binding"/>
    <property type="evidence" value="ECO:0007669"/>
    <property type="project" value="UniProtKB-KW"/>
</dbReference>
<evidence type="ECO:0000256" key="1">
    <source>
        <dbReference type="ARBA" id="ARBA00001954"/>
    </source>
</evidence>
<dbReference type="RefSeq" id="WP_180892635.1">
    <property type="nucleotide sequence ID" value="NZ_JACCKD010000003.1"/>
</dbReference>
<dbReference type="InterPro" id="IPR039994">
    <property type="entry name" value="NO66-like"/>
</dbReference>
<dbReference type="AlphaFoldDB" id="A0A838A8N5"/>
<comment type="caution">
    <text evidence="5">The sequence shown here is derived from an EMBL/GenBank/DDBJ whole genome shotgun (WGS) entry which is preliminary data.</text>
</comment>
<evidence type="ECO:0000313" key="5">
    <source>
        <dbReference type="EMBL" id="MBA0125795.1"/>
    </source>
</evidence>
<keyword evidence="3" id="KW-0408">Iron</keyword>
<dbReference type="Pfam" id="PF08007">
    <property type="entry name" value="JmjC_2"/>
    <property type="match status" value="1"/>
</dbReference>
<sequence>MRHRLVTGIEQALGWSGPCALGGEFAVGSLHDPSLGTRLLTPQHLLDTVMRRSLAPPQVRCVRDGAEVASHEYLSEITTRRGQVLPMVAPAGLGRVLAAGATLVVDGLNRWDPTLEIACRALQWWAHETCQVNVYLTTRDSSGFALHWDDHDVLIVQLDGRKHWEVRGPSRLAPMFRDLDPNLEPPDEITWSGTLHQGDVLHIPRGYWHRASRADDGEGHSLHATFGLQQRTGIDLLTWLADQSARDQEVFRRDLPPVQAADQDGHAQDLRQATAALLSAMDIDQYRRWRQQRQGSARHVVTHGLFGAIDEVVAITEFPPLITREDGALRVAAAGTQLSLPARAEPAVRQLLSGHPVSIAEVAEDFDIDATKLAHVLLEEGLCAEVTDALRSGCSELAPSEFCSNTH</sequence>
<dbReference type="InterPro" id="IPR003347">
    <property type="entry name" value="JmjC_dom"/>
</dbReference>
<evidence type="ECO:0000259" key="4">
    <source>
        <dbReference type="PROSITE" id="PS51184"/>
    </source>
</evidence>
<comment type="cofactor">
    <cofactor evidence="1">
        <name>Fe(2+)</name>
        <dbReference type="ChEBI" id="CHEBI:29033"/>
    </cofactor>
</comment>
<protein>
    <submittedName>
        <fullName evidence="5">Cupin</fullName>
    </submittedName>
</protein>
<feature type="domain" description="JmjC" evidence="4">
    <location>
        <begin position="101"/>
        <end position="245"/>
    </location>
</feature>